<evidence type="ECO:0000256" key="4">
    <source>
        <dbReference type="ARBA" id="ARBA00022807"/>
    </source>
</evidence>
<dbReference type="Pfam" id="PF08246">
    <property type="entry name" value="Inhibitor_I29"/>
    <property type="match status" value="1"/>
</dbReference>
<dbReference type="SMART" id="SM00645">
    <property type="entry name" value="Pept_C1"/>
    <property type="match status" value="1"/>
</dbReference>
<evidence type="ECO:0000256" key="2">
    <source>
        <dbReference type="ARBA" id="ARBA00022670"/>
    </source>
</evidence>
<dbReference type="SMART" id="SM00848">
    <property type="entry name" value="Inhibitor_I29"/>
    <property type="match status" value="1"/>
</dbReference>
<evidence type="ECO:0000313" key="11">
    <source>
        <dbReference type="Proteomes" id="UP000198287"/>
    </source>
</evidence>
<reference evidence="10 11" key="1">
    <citation type="submission" date="2015-12" db="EMBL/GenBank/DDBJ databases">
        <title>The genome of Folsomia candida.</title>
        <authorList>
            <person name="Faddeeva A."/>
            <person name="Derks M.F."/>
            <person name="Anvar Y."/>
            <person name="Smit S."/>
            <person name="Van Straalen N."/>
            <person name="Roelofs D."/>
        </authorList>
    </citation>
    <scope>NUCLEOTIDE SEQUENCE [LARGE SCALE GENOMIC DNA]</scope>
    <source>
        <strain evidence="10 11">VU population</strain>
        <tissue evidence="10">Whole body</tissue>
    </source>
</reference>
<dbReference type="SUPFAM" id="SSF54001">
    <property type="entry name" value="Cysteine proteinases"/>
    <property type="match status" value="1"/>
</dbReference>
<name>A0A226ENL1_FOLCA</name>
<evidence type="ECO:0000313" key="10">
    <source>
        <dbReference type="EMBL" id="OXA58604.1"/>
    </source>
</evidence>
<feature type="transmembrane region" description="Helical" evidence="7">
    <location>
        <begin position="85"/>
        <end position="110"/>
    </location>
</feature>
<dbReference type="STRING" id="158441.A0A226ENL1"/>
<feature type="domain" description="Cathepsin propeptide inhibitor" evidence="9">
    <location>
        <begin position="230"/>
        <end position="285"/>
    </location>
</feature>
<protein>
    <submittedName>
        <fullName evidence="10">Digestive cysteine proteinase 1</fullName>
    </submittedName>
</protein>
<keyword evidence="11" id="KW-1185">Reference proteome</keyword>
<evidence type="ECO:0000256" key="6">
    <source>
        <dbReference type="ARBA" id="ARBA00023157"/>
    </source>
</evidence>
<keyword evidence="3" id="KW-0378">Hydrolase</keyword>
<dbReference type="PANTHER" id="PTHR12411">
    <property type="entry name" value="CYSTEINE PROTEASE FAMILY C1-RELATED"/>
    <property type="match status" value="1"/>
</dbReference>
<dbReference type="InterPro" id="IPR000668">
    <property type="entry name" value="Peptidase_C1A_C"/>
</dbReference>
<sequence length="526" mass="58530">MAKLILIKPANRRFILKVRKSQARLGYYLLIGMILWVLNPGIHATLVYESPCAPHFSSSLFLPCDDFKDHFIPWHHKVPFIMIEYYLTTIIFTSFSFNWAVIFLGLSWVVDELKSISENGMNGNQSGHEAIADYRNVECIMSQLNNCFKLYLATFPTILFSVVALLLFGVIRIWKNDPGSNLMFPLCGARCFYEAITPLSIAGVVNEENKRLIMLWKKKRVVAGSGPKEAFHGKVFANSENEKIRKKIFLKNAKAVESHNKAFAEGKVSYQKELNAFADIDGDSFSANYCGYKPSNDTRTETMSSASDFSNVGQLDTNFDWKAKGMVTPVKYQGRCGSCWAFAAVGAMESQILIKGENQQILSEEQVVDCDKRSHGCDGGLPILAWRYIKEAGGITTEEKYPYSAGNGHAGQCHFDLNGAVAHVSDYGRIEKNADTIMKGLVSKGPLAIALDGRELQMYSKGVYSCRSSNLSHAVLLVGYGNDGGKDYWLIKNSWGSRWGEKGYAKVQRGAGKDCGITKDVAYVNI</sequence>
<keyword evidence="6" id="KW-1015">Disulfide bond</keyword>
<comment type="caution">
    <text evidence="10">The sequence shown here is derived from an EMBL/GenBank/DDBJ whole genome shotgun (WGS) entry which is preliminary data.</text>
</comment>
<dbReference type="Gene3D" id="3.90.70.10">
    <property type="entry name" value="Cysteine proteinases"/>
    <property type="match status" value="1"/>
</dbReference>
<dbReference type="AlphaFoldDB" id="A0A226ENL1"/>
<dbReference type="Pfam" id="PF00112">
    <property type="entry name" value="Peptidase_C1"/>
    <property type="match status" value="1"/>
</dbReference>
<evidence type="ECO:0000256" key="1">
    <source>
        <dbReference type="ARBA" id="ARBA00008455"/>
    </source>
</evidence>
<dbReference type="GO" id="GO:0006508">
    <property type="term" value="P:proteolysis"/>
    <property type="evidence" value="ECO:0007669"/>
    <property type="project" value="UniProtKB-KW"/>
</dbReference>
<evidence type="ECO:0000256" key="3">
    <source>
        <dbReference type="ARBA" id="ARBA00022801"/>
    </source>
</evidence>
<evidence type="ECO:0000259" key="9">
    <source>
        <dbReference type="SMART" id="SM00848"/>
    </source>
</evidence>
<feature type="transmembrane region" description="Helical" evidence="7">
    <location>
        <begin position="150"/>
        <end position="174"/>
    </location>
</feature>
<evidence type="ECO:0000256" key="7">
    <source>
        <dbReference type="SAM" id="Phobius"/>
    </source>
</evidence>
<keyword evidence="2" id="KW-0645">Protease</keyword>
<keyword evidence="7" id="KW-1133">Transmembrane helix</keyword>
<dbReference type="PROSITE" id="PS00639">
    <property type="entry name" value="THIOL_PROTEASE_HIS"/>
    <property type="match status" value="1"/>
</dbReference>
<dbReference type="InterPro" id="IPR025660">
    <property type="entry name" value="Pept_his_AS"/>
</dbReference>
<dbReference type="GO" id="GO:0008234">
    <property type="term" value="F:cysteine-type peptidase activity"/>
    <property type="evidence" value="ECO:0007669"/>
    <property type="project" value="UniProtKB-KW"/>
</dbReference>
<keyword evidence="7" id="KW-0472">Membrane</keyword>
<evidence type="ECO:0000259" key="8">
    <source>
        <dbReference type="SMART" id="SM00645"/>
    </source>
</evidence>
<feature type="transmembrane region" description="Helical" evidence="7">
    <location>
        <begin position="21"/>
        <end position="38"/>
    </location>
</feature>
<dbReference type="InterPro" id="IPR038765">
    <property type="entry name" value="Papain-like_cys_pep_sf"/>
</dbReference>
<organism evidence="10 11">
    <name type="scientific">Folsomia candida</name>
    <name type="common">Springtail</name>
    <dbReference type="NCBI Taxonomy" id="158441"/>
    <lineage>
        <taxon>Eukaryota</taxon>
        <taxon>Metazoa</taxon>
        <taxon>Ecdysozoa</taxon>
        <taxon>Arthropoda</taxon>
        <taxon>Hexapoda</taxon>
        <taxon>Collembola</taxon>
        <taxon>Entomobryomorpha</taxon>
        <taxon>Isotomoidea</taxon>
        <taxon>Isotomidae</taxon>
        <taxon>Proisotominae</taxon>
        <taxon>Folsomia</taxon>
    </lineage>
</organism>
<dbReference type="FunFam" id="3.90.70.10:FF:000332">
    <property type="entry name" value="Cathepsin L1"/>
    <property type="match status" value="1"/>
</dbReference>
<gene>
    <name evidence="10" type="ORF">Fcan01_06736</name>
</gene>
<keyword evidence="7" id="KW-0812">Transmembrane</keyword>
<dbReference type="OrthoDB" id="10253408at2759"/>
<comment type="similarity">
    <text evidence="1">Belongs to the peptidase C1 family.</text>
</comment>
<evidence type="ECO:0000256" key="5">
    <source>
        <dbReference type="ARBA" id="ARBA00023145"/>
    </source>
</evidence>
<dbReference type="CDD" id="cd02248">
    <property type="entry name" value="Peptidase_C1A"/>
    <property type="match status" value="1"/>
</dbReference>
<dbReference type="PRINTS" id="PR00705">
    <property type="entry name" value="PAPAIN"/>
</dbReference>
<proteinExistence type="inferred from homology"/>
<accession>A0A226ENL1</accession>
<dbReference type="PROSITE" id="PS00139">
    <property type="entry name" value="THIOL_PROTEASE_CYS"/>
    <property type="match status" value="1"/>
</dbReference>
<dbReference type="InterPro" id="IPR039417">
    <property type="entry name" value="Peptidase_C1A_papain-like"/>
</dbReference>
<feature type="domain" description="Peptidase C1A papain C-terminal" evidence="8">
    <location>
        <begin position="315"/>
        <end position="525"/>
    </location>
</feature>
<dbReference type="InterPro" id="IPR013128">
    <property type="entry name" value="Peptidase_C1A"/>
</dbReference>
<dbReference type="InterPro" id="IPR013201">
    <property type="entry name" value="Prot_inhib_I29"/>
</dbReference>
<dbReference type="Proteomes" id="UP000198287">
    <property type="component" value="Unassembled WGS sequence"/>
</dbReference>
<keyword evidence="4" id="KW-0788">Thiol protease</keyword>
<dbReference type="EMBL" id="LNIX01000003">
    <property type="protein sequence ID" value="OXA58604.1"/>
    <property type="molecule type" value="Genomic_DNA"/>
</dbReference>
<dbReference type="InterPro" id="IPR000169">
    <property type="entry name" value="Pept_cys_AS"/>
</dbReference>
<keyword evidence="5" id="KW-0865">Zymogen</keyword>